<dbReference type="Proteomes" id="UP000071778">
    <property type="component" value="Chromosome"/>
</dbReference>
<sequence length="114" mass="12771">MFYLSLEWTNDLESKQKIVDQLLRKVPNFAPAWKEMAALGIDDSKRLDYLDKGLKADPDLETKGFLLINKALIFANRGRKNEAIPILGALALDPTSPLDIEVIAKKTLSMIVSK</sequence>
<accession>A0A127PP61</accession>
<evidence type="ECO:0000313" key="1">
    <source>
        <dbReference type="EMBL" id="AMP09488.1"/>
    </source>
</evidence>
<reference evidence="1 2" key="1">
    <citation type="submission" date="2015-11" db="EMBL/GenBank/DDBJ databases">
        <title>Exploring the genomic traits of fungus-feeding bacterial genus Collimonas.</title>
        <authorList>
            <person name="Song C."/>
            <person name="Schmidt R."/>
            <person name="de Jager V."/>
            <person name="Krzyzanowska D."/>
            <person name="Jongedijk E."/>
            <person name="Cankar K."/>
            <person name="Beekwilder J."/>
            <person name="van Veen A."/>
            <person name="de Boer W."/>
            <person name="van Veen J.A."/>
            <person name="Garbeva P."/>
        </authorList>
    </citation>
    <scope>NUCLEOTIDE SEQUENCE [LARGE SCALE GENOMIC DNA]</scope>
    <source>
        <strain evidence="1 2">Ter282</strain>
    </source>
</reference>
<proteinExistence type="predicted"/>
<organism evidence="1 2">
    <name type="scientific">Collimonas arenae</name>
    <dbReference type="NCBI Taxonomy" id="279058"/>
    <lineage>
        <taxon>Bacteria</taxon>
        <taxon>Pseudomonadati</taxon>
        <taxon>Pseudomonadota</taxon>
        <taxon>Betaproteobacteria</taxon>
        <taxon>Burkholderiales</taxon>
        <taxon>Oxalobacteraceae</taxon>
        <taxon>Collimonas</taxon>
    </lineage>
</organism>
<gene>
    <name evidence="1" type="ORF">CAter282_1707</name>
</gene>
<keyword evidence="2" id="KW-1185">Reference proteome</keyword>
<dbReference type="AlphaFoldDB" id="A0A127PP61"/>
<evidence type="ECO:0000313" key="2">
    <source>
        <dbReference type="Proteomes" id="UP000071778"/>
    </source>
</evidence>
<dbReference type="PATRIC" id="fig|279058.17.peg.1828"/>
<protein>
    <submittedName>
        <fullName evidence="1">Tetratricopeptide repeat family</fullName>
    </submittedName>
</protein>
<name>A0A127PP61_9BURK</name>
<dbReference type="EMBL" id="CP013235">
    <property type="protein sequence ID" value="AMP09488.1"/>
    <property type="molecule type" value="Genomic_DNA"/>
</dbReference>